<sequence>MRLFSCGHCGQRLYFENVSCTRCGASLGFLPSELTLVSLDATGDGLWRPHGRETTYRMCANYEQHAVCNWMVRADDSHAFCEACRLNRTIPDLSVCGNLDLWRALEAEKRRLVYSLLRLGLPVGPLSEVAGGLAFDFLADNDEPFSERGKVFTGYTEGLITINLKEADPAERERMRGRLDEPYRTLLGHFRHESGHYYWGRLIGSTPRLYDFRQLFGDDTRDYGAALEHHYQYGPPADWRQQFISGYATMHPWEDWAETWAHYLHLVDTLETAWQFGIGSRPRVGDDSYATTQHDFDPYRSESIDPLIEHWLPLCFALNSLNRSMGHEHAYPFVLSPGAIEKLGFVHRVIREAS</sequence>
<accession>A0A972JBE2</accession>
<proteinExistence type="predicted"/>
<feature type="domain" description="Zinc-ribbon" evidence="1">
    <location>
        <begin position="3"/>
        <end position="94"/>
    </location>
</feature>
<protein>
    <recommendedName>
        <fullName evidence="1">Zinc-ribbon domain-containing protein</fullName>
    </recommendedName>
</protein>
<dbReference type="InterPro" id="IPR031321">
    <property type="entry name" value="UCP012641"/>
</dbReference>
<dbReference type="Pfam" id="PF10005">
    <property type="entry name" value="Zn_ribbon_DZR_6"/>
    <property type="match status" value="1"/>
</dbReference>
<keyword evidence="3" id="KW-1185">Reference proteome</keyword>
<comment type="caution">
    <text evidence="2">The sequence shown here is derived from an EMBL/GenBank/DDBJ whole genome shotgun (WGS) entry which is preliminary data.</text>
</comment>
<dbReference type="EMBL" id="WTVM01000053">
    <property type="protein sequence ID" value="NMG03367.1"/>
    <property type="molecule type" value="Genomic_DNA"/>
</dbReference>
<dbReference type="RefSeq" id="WP_168988119.1">
    <property type="nucleotide sequence ID" value="NZ_CAWPHM010000279.1"/>
</dbReference>
<organism evidence="2 3">
    <name type="scientific">Azoarcus taiwanensis</name>
    <dbReference type="NCBI Taxonomy" id="666964"/>
    <lineage>
        <taxon>Bacteria</taxon>
        <taxon>Pseudomonadati</taxon>
        <taxon>Pseudomonadota</taxon>
        <taxon>Betaproteobacteria</taxon>
        <taxon>Rhodocyclales</taxon>
        <taxon>Zoogloeaceae</taxon>
        <taxon>Azoarcus</taxon>
    </lineage>
</organism>
<dbReference type="Pfam" id="PF15887">
    <property type="entry name" value="Peptidase_Mx"/>
    <property type="match status" value="1"/>
</dbReference>
<dbReference type="Proteomes" id="UP000599523">
    <property type="component" value="Unassembled WGS sequence"/>
</dbReference>
<evidence type="ECO:0000313" key="3">
    <source>
        <dbReference type="Proteomes" id="UP000599523"/>
    </source>
</evidence>
<gene>
    <name evidence="2" type="ORF">GPA21_10315</name>
</gene>
<evidence type="ECO:0000313" key="2">
    <source>
        <dbReference type="EMBL" id="NMG03367.1"/>
    </source>
</evidence>
<dbReference type="PIRSF" id="PIRSF012641">
    <property type="entry name" value="UCP012641"/>
    <property type="match status" value="1"/>
</dbReference>
<dbReference type="InterPro" id="IPR011201">
    <property type="entry name" value="Zinc-ribbon_6_bact"/>
</dbReference>
<evidence type="ECO:0000259" key="1">
    <source>
        <dbReference type="Pfam" id="PF10005"/>
    </source>
</evidence>
<dbReference type="Gene3D" id="3.40.390.70">
    <property type="match status" value="1"/>
</dbReference>
<reference evidence="2" key="1">
    <citation type="submission" date="2019-12" db="EMBL/GenBank/DDBJ databases">
        <title>Comparative genomics gives insights into the taxonomy of the Azoarcus-Aromatoleum group and reveals separate origins of nif in the plant-associated Azoarcus and non-plant-associated Aromatoleum sub-groups.</title>
        <authorList>
            <person name="Lafos M."/>
            <person name="Maluk M."/>
            <person name="Batista M."/>
            <person name="Junghare M."/>
            <person name="Carmona M."/>
            <person name="Faoro H."/>
            <person name="Cruz L.M."/>
            <person name="Battistoni F."/>
            <person name="De Souza E."/>
            <person name="Pedrosa F."/>
            <person name="Chen W.-M."/>
            <person name="Poole P.S."/>
            <person name="Dixon R.A."/>
            <person name="James E.K."/>
        </authorList>
    </citation>
    <scope>NUCLEOTIDE SEQUENCE</scope>
    <source>
        <strain evidence="2">NSC3</strain>
    </source>
</reference>
<dbReference type="AlphaFoldDB" id="A0A972JBE2"/>
<name>A0A972JBE2_9RHOO</name>